<protein>
    <submittedName>
        <fullName evidence="3">Putative ABC transporter arginine-binding protein 2</fullName>
    </submittedName>
</protein>
<dbReference type="EMBL" id="FXUV01000020">
    <property type="protein sequence ID" value="SMQ12381.1"/>
    <property type="molecule type" value="Genomic_DNA"/>
</dbReference>
<dbReference type="Pfam" id="PF00497">
    <property type="entry name" value="SBP_bac_3"/>
    <property type="match status" value="1"/>
</dbReference>
<dbReference type="SUPFAM" id="SSF53850">
    <property type="entry name" value="Periplasmic binding protein-like II"/>
    <property type="match status" value="1"/>
</dbReference>
<name>A0A238TDM3_9NEIS</name>
<evidence type="ECO:0000313" key="4">
    <source>
        <dbReference type="Proteomes" id="UP000215450"/>
    </source>
</evidence>
<evidence type="ECO:0000313" key="2">
    <source>
        <dbReference type="EMBL" id="SMQ12381.1"/>
    </source>
</evidence>
<dbReference type="RefSeq" id="WP_431733979.1">
    <property type="nucleotide sequence ID" value="NZ_JARWID010000002.1"/>
</dbReference>
<dbReference type="Gene3D" id="3.40.190.10">
    <property type="entry name" value="Periplasmic binding protein-like II"/>
    <property type="match status" value="2"/>
</dbReference>
<proteinExistence type="predicted"/>
<dbReference type="Proteomes" id="UP000215450">
    <property type="component" value="Unassembled WGS sequence"/>
</dbReference>
<reference evidence="3 4" key="2">
    <citation type="submission" date="2017-06" db="EMBL/GenBank/DDBJ databases">
        <authorList>
            <person name="Kim H.J."/>
            <person name="Triplett B.A."/>
        </authorList>
    </citation>
    <scope>NUCLEOTIDE SEQUENCE [LARGE SCALE GENOMIC DNA]</scope>
    <source>
        <strain evidence="3">Kingella_eburonensis</strain>
    </source>
</reference>
<dbReference type="AlphaFoldDB" id="A0A238TDM3"/>
<sequence>MIRDSVFGALRTLAGNQAKVVADSTVLQYYMGSQTFKDENVKFISQELPVSCGSNLVCAVKKGNKELLDKINAGLANAKKSGEYETILKKWKQAVPSDVSIASAPAVK</sequence>
<reference evidence="2" key="1">
    <citation type="submission" date="2017-05" db="EMBL/GenBank/DDBJ databases">
        <authorList>
            <person name="Song R."/>
            <person name="Chenine A.L."/>
            <person name="Ruprecht R.M."/>
        </authorList>
    </citation>
    <scope>NUCLEOTIDE SEQUENCE</scope>
    <source>
        <strain evidence="2">Kingella_eburonensis</strain>
    </source>
</reference>
<dbReference type="InterPro" id="IPR001638">
    <property type="entry name" value="Solute-binding_3/MltF_N"/>
</dbReference>
<feature type="domain" description="Solute-binding protein family 3/N-terminal" evidence="1">
    <location>
        <begin position="31"/>
        <end position="92"/>
    </location>
</feature>
<accession>A0A238TDM3</accession>
<organism evidence="3 4">
    <name type="scientific">Kingella negevensis</name>
    <dbReference type="NCBI Taxonomy" id="1522312"/>
    <lineage>
        <taxon>Bacteria</taxon>
        <taxon>Pseudomonadati</taxon>
        <taxon>Pseudomonadota</taxon>
        <taxon>Betaproteobacteria</taxon>
        <taxon>Neisseriales</taxon>
        <taxon>Neisseriaceae</taxon>
        <taxon>Kingella</taxon>
    </lineage>
</organism>
<keyword evidence="4" id="KW-1185">Reference proteome</keyword>
<gene>
    <name evidence="3" type="primary">artI_4</name>
    <name evidence="3" type="ORF">KEBURONENSIS_01248</name>
    <name evidence="2" type="ORF">KEBURONENSIS_01280</name>
</gene>
<dbReference type="EMBL" id="FXUV02000023">
    <property type="protein sequence ID" value="SNB69141.1"/>
    <property type="molecule type" value="Genomic_DNA"/>
</dbReference>
<evidence type="ECO:0000259" key="1">
    <source>
        <dbReference type="Pfam" id="PF00497"/>
    </source>
</evidence>
<evidence type="ECO:0000313" key="3">
    <source>
        <dbReference type="EMBL" id="SNB69141.1"/>
    </source>
</evidence>